<evidence type="ECO:0000313" key="2">
    <source>
        <dbReference type="EMBL" id="MCX7570677.1"/>
    </source>
</evidence>
<accession>A0ABT3X172</accession>
<protein>
    <submittedName>
        <fullName evidence="2">Membrane protein FxsA</fullName>
    </submittedName>
</protein>
<keyword evidence="1" id="KW-0812">Transmembrane</keyword>
<gene>
    <name evidence="2" type="primary">fxsA</name>
    <name evidence="2" type="ORF">OS242_11940</name>
</gene>
<feature type="transmembrane region" description="Helical" evidence="1">
    <location>
        <begin position="72"/>
        <end position="91"/>
    </location>
</feature>
<keyword evidence="3" id="KW-1185">Reference proteome</keyword>
<dbReference type="EMBL" id="JAPMLT010000005">
    <property type="protein sequence ID" value="MCX7570677.1"/>
    <property type="molecule type" value="Genomic_DNA"/>
</dbReference>
<dbReference type="PANTHER" id="PTHR35335">
    <property type="entry name" value="UPF0716 PROTEIN FXSA"/>
    <property type="match status" value="1"/>
</dbReference>
<reference evidence="2 3" key="1">
    <citation type="submission" date="2022-11" db="EMBL/GenBank/DDBJ databases">
        <title>Study of microbial diversity in lake waters.</title>
        <authorList>
            <person name="Zhang J."/>
        </authorList>
    </citation>
    <scope>NUCLEOTIDE SEQUENCE [LARGE SCALE GENOMIC DNA]</scope>
    <source>
        <strain evidence="2 3">DT12</strain>
    </source>
</reference>
<sequence length="130" mass="14480">MKRILLILFIVIPALEVFTLIQVGQVIGGWPTFFLIVGISFLGAYLVKQQGMRTLAQVRHELASGMIPGESLLDGACILVGGTLLLTPGFLTDMAGFVLLLPFVRTPVKAILKVWLMKQMQNGRFLYYRR</sequence>
<dbReference type="InterPro" id="IPR007313">
    <property type="entry name" value="FxsA"/>
</dbReference>
<dbReference type="Proteomes" id="UP001208017">
    <property type="component" value="Unassembled WGS sequence"/>
</dbReference>
<comment type="caution">
    <text evidence="2">The sequence shown here is derived from an EMBL/GenBank/DDBJ whole genome shotgun (WGS) entry which is preliminary data.</text>
</comment>
<dbReference type="NCBIfam" id="NF008528">
    <property type="entry name" value="PRK11463.1-2"/>
    <property type="match status" value="1"/>
</dbReference>
<dbReference type="PANTHER" id="PTHR35335:SF1">
    <property type="entry name" value="UPF0716 PROTEIN FXSA"/>
    <property type="match status" value="1"/>
</dbReference>
<keyword evidence="1" id="KW-1133">Transmembrane helix</keyword>
<name>A0ABT3X172_9BACL</name>
<dbReference type="Pfam" id="PF04186">
    <property type="entry name" value="FxsA"/>
    <property type="match status" value="1"/>
</dbReference>
<evidence type="ECO:0000256" key="1">
    <source>
        <dbReference type="SAM" id="Phobius"/>
    </source>
</evidence>
<keyword evidence="1" id="KW-0472">Membrane</keyword>
<feature type="transmembrane region" description="Helical" evidence="1">
    <location>
        <begin position="97"/>
        <end position="116"/>
    </location>
</feature>
<evidence type="ECO:0000313" key="3">
    <source>
        <dbReference type="Proteomes" id="UP001208017"/>
    </source>
</evidence>
<proteinExistence type="predicted"/>
<feature type="transmembrane region" description="Helical" evidence="1">
    <location>
        <begin position="29"/>
        <end position="47"/>
    </location>
</feature>
<dbReference type="RefSeq" id="WP_267151925.1">
    <property type="nucleotide sequence ID" value="NZ_JAPMLT010000005.1"/>
</dbReference>
<organism evidence="2 3">
    <name type="scientific">Tumebacillus lacus</name>
    <dbReference type="NCBI Taxonomy" id="2995335"/>
    <lineage>
        <taxon>Bacteria</taxon>
        <taxon>Bacillati</taxon>
        <taxon>Bacillota</taxon>
        <taxon>Bacilli</taxon>
        <taxon>Bacillales</taxon>
        <taxon>Alicyclobacillaceae</taxon>
        <taxon>Tumebacillus</taxon>
    </lineage>
</organism>